<accession>A0ABT8BY53</accession>
<keyword evidence="2 7" id="KW-0349">Heme</keyword>
<sequence length="742" mass="81643">MSRLMLFLLTLGAALHAAAIPIPDDLDGELRTLIRQHNLTGDPNAGLDIPDVDSPEVKLGKRLFFSKALSGNKDVACASCHHPYLGGGDGLSLPVGTLAEDNDVVGPGRRTLTGEFYIPRNSPTIFNAGLYKRSLFRDARVEFLDWLDPEQGISTPDVAFGDPDPKAGDTLLAAQARFPPVTDAEMRGFDFMTGQPNQAVRAHLAARIGDYGQGQGELLNNQWRPLFTAAYGEHDDAKELITFANITRALSAYQASMNFTDNPWNRYVKGDLAALTESQKRGAYLYLYMPPPPSDGGTEPDFLPTQCIGCHNTDNFAQTKESNYHRLAFPQIGPGTGSAGIETQDLGRMHRNGERDDIYSFRSGTLLNIEVTGPFGHAGNYDTLEQVIDHYDDYHALLDQYINHQGWCEQPQFQDRQDCYSLFPDTRDNTDLAAVIIDDEIADGAPVLKKLNLSRQSKTDLVEFLKALTDPCVKQADCLQAWLPQPEDTDPDGLQLHPKNGQGVPLYLTQDCTEGDGLASGAALTRDQGQCVSGQAHYLYFDVAQDNTRVYLSSRGGQGALTLYYHPETWATERNATARSIGEATQQVLVITLNQGRHFVSAIGQHGYQGVSLAYGHHSAHQRPEYPPRAIADQCQAPSLERVPVLPPARPVCMTDGDHYYFVPIDQPNARLEIRTQHGQGNTDVFVDTGWPSRDRYTFSSRNEGNDEYLSIDSPPLGGLFILAAADEHTHGASIQVDITPR</sequence>
<dbReference type="Proteomes" id="UP001238540">
    <property type="component" value="Unassembled WGS sequence"/>
</dbReference>
<evidence type="ECO:0000313" key="11">
    <source>
        <dbReference type="Proteomes" id="UP001238540"/>
    </source>
</evidence>
<keyword evidence="11" id="KW-1185">Reference proteome</keyword>
<evidence type="ECO:0000256" key="6">
    <source>
        <dbReference type="ARBA" id="ARBA00023004"/>
    </source>
</evidence>
<dbReference type="InterPro" id="IPR004852">
    <property type="entry name" value="Di-haem_cyt_c_peroxidsae"/>
</dbReference>
<dbReference type="EMBL" id="JAUFQC010000027">
    <property type="protein sequence ID" value="MDN3611324.1"/>
    <property type="molecule type" value="Genomic_DNA"/>
</dbReference>
<dbReference type="PANTHER" id="PTHR30600">
    <property type="entry name" value="CYTOCHROME C PEROXIDASE-RELATED"/>
    <property type="match status" value="1"/>
</dbReference>
<comment type="subcellular location">
    <subcellularLocation>
        <location evidence="1">Cell envelope</location>
    </subcellularLocation>
</comment>
<evidence type="ECO:0000256" key="8">
    <source>
        <dbReference type="SAM" id="SignalP"/>
    </source>
</evidence>
<reference evidence="11" key="1">
    <citation type="journal article" date="2019" name="Int. J. Syst. Evol. Microbiol.">
        <title>The Global Catalogue of Microorganisms (GCM) 10K type strain sequencing project: providing services to taxonomists for standard genome sequencing and annotation.</title>
        <authorList>
            <consortium name="The Broad Institute Genomics Platform"/>
            <consortium name="The Broad Institute Genome Sequencing Center for Infectious Disease"/>
            <person name="Wu L."/>
            <person name="Ma J."/>
        </authorList>
    </citation>
    <scope>NUCLEOTIDE SEQUENCE [LARGE SCALE GENOMIC DNA]</scope>
    <source>
        <strain evidence="11">CECT 7398</strain>
    </source>
</reference>
<evidence type="ECO:0000256" key="3">
    <source>
        <dbReference type="ARBA" id="ARBA00022723"/>
    </source>
</evidence>
<evidence type="ECO:0000313" key="10">
    <source>
        <dbReference type="EMBL" id="MDN3611324.1"/>
    </source>
</evidence>
<organism evidence="10 11">
    <name type="scientific">Vibrio ostreicida</name>
    <dbReference type="NCBI Taxonomy" id="526588"/>
    <lineage>
        <taxon>Bacteria</taxon>
        <taxon>Pseudomonadati</taxon>
        <taxon>Pseudomonadota</taxon>
        <taxon>Gammaproteobacteria</taxon>
        <taxon>Vibrionales</taxon>
        <taxon>Vibrionaceae</taxon>
        <taxon>Vibrio</taxon>
    </lineage>
</organism>
<dbReference type="InterPro" id="IPR051395">
    <property type="entry name" value="Cytochrome_c_Peroxidase/MauG"/>
</dbReference>
<keyword evidence="10" id="KW-0575">Peroxidase</keyword>
<dbReference type="Pfam" id="PF03150">
    <property type="entry name" value="CCP_MauG"/>
    <property type="match status" value="1"/>
</dbReference>
<dbReference type="InterPro" id="IPR036909">
    <property type="entry name" value="Cyt_c-like_dom_sf"/>
</dbReference>
<evidence type="ECO:0000259" key="9">
    <source>
        <dbReference type="PROSITE" id="PS51007"/>
    </source>
</evidence>
<proteinExistence type="predicted"/>
<keyword evidence="4 8" id="KW-0732">Signal</keyword>
<keyword evidence="3 7" id="KW-0479">Metal-binding</keyword>
<dbReference type="InterPro" id="IPR009056">
    <property type="entry name" value="Cyt_c-like_dom"/>
</dbReference>
<feature type="signal peptide" evidence="8">
    <location>
        <begin position="1"/>
        <end position="19"/>
    </location>
</feature>
<evidence type="ECO:0000256" key="5">
    <source>
        <dbReference type="ARBA" id="ARBA00023002"/>
    </source>
</evidence>
<dbReference type="Gene3D" id="2.60.120.380">
    <property type="match status" value="2"/>
</dbReference>
<dbReference type="Gene3D" id="1.10.760.10">
    <property type="entry name" value="Cytochrome c-like domain"/>
    <property type="match status" value="2"/>
</dbReference>
<dbReference type="RefSeq" id="WP_290312846.1">
    <property type="nucleotide sequence ID" value="NZ_JAUFQC010000027.1"/>
</dbReference>
<evidence type="ECO:0000256" key="2">
    <source>
        <dbReference type="ARBA" id="ARBA00022617"/>
    </source>
</evidence>
<dbReference type="PANTHER" id="PTHR30600:SF10">
    <property type="entry name" value="BLL6722 PROTEIN"/>
    <property type="match status" value="1"/>
</dbReference>
<comment type="caution">
    <text evidence="10">The sequence shown here is derived from an EMBL/GenBank/DDBJ whole genome shotgun (WGS) entry which is preliminary data.</text>
</comment>
<keyword evidence="6 7" id="KW-0408">Iron</keyword>
<dbReference type="GO" id="GO:0004601">
    <property type="term" value="F:peroxidase activity"/>
    <property type="evidence" value="ECO:0007669"/>
    <property type="project" value="UniProtKB-KW"/>
</dbReference>
<keyword evidence="5" id="KW-0560">Oxidoreductase</keyword>
<protein>
    <submittedName>
        <fullName evidence="10">Cytochrome c peroxidase</fullName>
    </submittedName>
</protein>
<dbReference type="PROSITE" id="PS51007">
    <property type="entry name" value="CYTC"/>
    <property type="match status" value="1"/>
</dbReference>
<dbReference type="SUPFAM" id="SSF46626">
    <property type="entry name" value="Cytochrome c"/>
    <property type="match status" value="2"/>
</dbReference>
<evidence type="ECO:0000256" key="4">
    <source>
        <dbReference type="ARBA" id="ARBA00022729"/>
    </source>
</evidence>
<name>A0ABT8BY53_9VIBR</name>
<gene>
    <name evidence="10" type="ORF">QWZ16_17120</name>
</gene>
<evidence type="ECO:0000256" key="1">
    <source>
        <dbReference type="ARBA" id="ARBA00004196"/>
    </source>
</evidence>
<feature type="chain" id="PRO_5047177935" evidence="8">
    <location>
        <begin position="20"/>
        <end position="742"/>
    </location>
</feature>
<feature type="domain" description="Cytochrome c" evidence="9">
    <location>
        <begin position="277"/>
        <end position="469"/>
    </location>
</feature>
<evidence type="ECO:0000256" key="7">
    <source>
        <dbReference type="PROSITE-ProRule" id="PRU00433"/>
    </source>
</evidence>